<feature type="domain" description="CBS" evidence="3">
    <location>
        <begin position="26"/>
        <end position="86"/>
    </location>
</feature>
<dbReference type="Gene3D" id="3.10.580.10">
    <property type="entry name" value="CBS-domain"/>
    <property type="match status" value="1"/>
</dbReference>
<sequence length="167" mass="17818">MPHHPCAPPIGDAGGCIMTASVLQVLDRKGHHVTTVREDMNVADVARLLSDRRIGGVPVLDAAGVLVGLVSERALVGALSRYGADFARLRAEDVMMRNVPTTSLDEDIVAVARRMTGRRARHVPVLENGAVVGLVSIGDLVKFRIEEARHAATSGRNYIIGNTDHAA</sequence>
<keyword evidence="1 2" id="KW-0129">CBS domain</keyword>
<feature type="domain" description="CBS" evidence="3">
    <location>
        <begin position="95"/>
        <end position="153"/>
    </location>
</feature>
<evidence type="ECO:0000259" key="3">
    <source>
        <dbReference type="PROSITE" id="PS51371"/>
    </source>
</evidence>
<dbReference type="InterPro" id="IPR044725">
    <property type="entry name" value="CBSX3_CBS_dom"/>
</dbReference>
<dbReference type="InterPro" id="IPR000644">
    <property type="entry name" value="CBS_dom"/>
</dbReference>
<dbReference type="Proteomes" id="UP000001176">
    <property type="component" value="Chromosome"/>
</dbReference>
<keyword evidence="5" id="KW-1185">Reference proteome</keyword>
<accession>A9HN68</accession>
<dbReference type="Pfam" id="PF00571">
    <property type="entry name" value="CBS"/>
    <property type="match status" value="2"/>
</dbReference>
<dbReference type="PROSITE" id="PS51371">
    <property type="entry name" value="CBS"/>
    <property type="match status" value="2"/>
</dbReference>
<dbReference type="SMART" id="SM00116">
    <property type="entry name" value="CBS"/>
    <property type="match status" value="2"/>
</dbReference>
<dbReference type="InterPro" id="IPR051257">
    <property type="entry name" value="Diverse_CBS-Domain"/>
</dbReference>
<organism evidence="4 5">
    <name type="scientific">Gluconacetobacter diazotrophicus (strain ATCC 49037 / DSM 5601 / CCUG 37298 / CIP 103539 / LMG 7603 / PAl5)</name>
    <dbReference type="NCBI Taxonomy" id="272568"/>
    <lineage>
        <taxon>Bacteria</taxon>
        <taxon>Pseudomonadati</taxon>
        <taxon>Pseudomonadota</taxon>
        <taxon>Alphaproteobacteria</taxon>
        <taxon>Acetobacterales</taxon>
        <taxon>Acetobacteraceae</taxon>
        <taxon>Gluconacetobacter</taxon>
    </lineage>
</organism>
<dbReference type="SUPFAM" id="SSF54631">
    <property type="entry name" value="CBS-domain pair"/>
    <property type="match status" value="1"/>
</dbReference>
<dbReference type="EMBL" id="AM889285">
    <property type="protein sequence ID" value="CAP56401.1"/>
    <property type="molecule type" value="Genomic_DNA"/>
</dbReference>
<gene>
    <name evidence="4" type="ordered locus">GDI2458</name>
</gene>
<evidence type="ECO:0000256" key="1">
    <source>
        <dbReference type="ARBA" id="ARBA00023122"/>
    </source>
</evidence>
<proteinExistence type="predicted"/>
<dbReference type="KEGG" id="gdi:GDI2458"/>
<protein>
    <submittedName>
        <fullName evidence="4">Putative cystathionine-beta-synthase</fullName>
    </submittedName>
</protein>
<name>A9HN68_GLUDA</name>
<evidence type="ECO:0000313" key="4">
    <source>
        <dbReference type="EMBL" id="CAP56401.1"/>
    </source>
</evidence>
<dbReference type="AlphaFoldDB" id="A9HN68"/>
<evidence type="ECO:0000256" key="2">
    <source>
        <dbReference type="PROSITE-ProRule" id="PRU00703"/>
    </source>
</evidence>
<dbReference type="PANTHER" id="PTHR43080">
    <property type="entry name" value="CBS DOMAIN-CONTAINING PROTEIN CBSX3, MITOCHONDRIAL"/>
    <property type="match status" value="1"/>
</dbReference>
<dbReference type="PANTHER" id="PTHR43080:SF2">
    <property type="entry name" value="CBS DOMAIN-CONTAINING PROTEIN"/>
    <property type="match status" value="1"/>
</dbReference>
<dbReference type="InterPro" id="IPR046342">
    <property type="entry name" value="CBS_dom_sf"/>
</dbReference>
<evidence type="ECO:0000313" key="5">
    <source>
        <dbReference type="Proteomes" id="UP000001176"/>
    </source>
</evidence>
<reference evidence="4 5" key="1">
    <citation type="journal article" date="2009" name="BMC Genomics">
        <title>Complete genome sequence of the sugarcane nitrogen-fixing endophyte Gluconacetobacter diazotrophicus Pal5.</title>
        <authorList>
            <person name="Bertalan M."/>
            <person name="Albano R."/>
            <person name="Padua V."/>
            <person name="Rouws L."/>
            <person name="Rojas C."/>
            <person name="Hemerly A."/>
            <person name="Teixeira K."/>
            <person name="Schwab S."/>
            <person name="Araujo J."/>
            <person name="Oliveira A."/>
            <person name="Franca L."/>
            <person name="Magalhaes V."/>
            <person name="Alqueres S."/>
            <person name="Cardoso A."/>
            <person name="Almeida W."/>
            <person name="Loureiro M.M."/>
            <person name="Nogueira E."/>
            <person name="Cidade D."/>
            <person name="Oliveira D."/>
            <person name="Simao T."/>
            <person name="Macedo J."/>
            <person name="Valadao A."/>
            <person name="Dreschsel M."/>
            <person name="Freitas F."/>
            <person name="Vidal M."/>
            <person name="Guedes H."/>
            <person name="Rodrigues E."/>
            <person name="Meneses C."/>
            <person name="Brioso P."/>
            <person name="Pozzer L."/>
            <person name="Figueiredo D."/>
            <person name="Montano H."/>
            <person name="Junior J."/>
            <person name="Filho G."/>
            <person name="Flores V."/>
            <person name="Ferreira B."/>
            <person name="Branco A."/>
            <person name="Gonzalez P."/>
            <person name="Guillobel H."/>
            <person name="Lemos M."/>
            <person name="Seibel L."/>
            <person name="Macedo J."/>
            <person name="Alves-Ferreira M."/>
            <person name="Sachetto-Martins G."/>
            <person name="Coelho A."/>
            <person name="Santos E."/>
            <person name="Amaral G."/>
            <person name="Neves A."/>
            <person name="Pacheco A.B."/>
            <person name="Carvalho D."/>
            <person name="Lery L."/>
            <person name="Bisch P."/>
            <person name="Rossle S.C."/>
            <person name="Urmenyi T."/>
            <person name="Kruger W.V."/>
            <person name="Martins O."/>
            <person name="Baldani J.I."/>
            <person name="Ferreira P.C."/>
        </authorList>
    </citation>
    <scope>NUCLEOTIDE SEQUENCE [LARGE SCALE GENOMIC DNA]</scope>
    <source>
        <strain evidence="5">ATCC 49037 / DSM 5601 / CCUG 37298 / CIP 103539 / LMG 7603 / PAl5</strain>
    </source>
</reference>
<dbReference type="CDD" id="cd04623">
    <property type="entry name" value="CBS_pair_bac_euk"/>
    <property type="match status" value="1"/>
</dbReference>